<keyword evidence="2" id="KW-1133">Transmembrane helix</keyword>
<feature type="compositionally biased region" description="Acidic residues" evidence="1">
    <location>
        <begin position="62"/>
        <end position="71"/>
    </location>
</feature>
<evidence type="ECO:0000256" key="1">
    <source>
        <dbReference type="SAM" id="MobiDB-lite"/>
    </source>
</evidence>
<dbReference type="EMBL" id="CM029045">
    <property type="protein sequence ID" value="KAG2595872.1"/>
    <property type="molecule type" value="Genomic_DNA"/>
</dbReference>
<feature type="compositionally biased region" description="Basic residues" evidence="1">
    <location>
        <begin position="138"/>
        <end position="147"/>
    </location>
</feature>
<feature type="transmembrane region" description="Helical" evidence="2">
    <location>
        <begin position="306"/>
        <end position="330"/>
    </location>
</feature>
<evidence type="ECO:0000313" key="3">
    <source>
        <dbReference type="EMBL" id="KAG2595872.1"/>
    </source>
</evidence>
<feature type="compositionally biased region" description="Low complexity" evidence="1">
    <location>
        <begin position="20"/>
        <end position="40"/>
    </location>
</feature>
<dbReference type="Proteomes" id="UP000823388">
    <property type="component" value="Chromosome 5K"/>
</dbReference>
<keyword evidence="2" id="KW-0472">Membrane</keyword>
<keyword evidence="2" id="KW-0812">Transmembrane</keyword>
<protein>
    <submittedName>
        <fullName evidence="3">Uncharacterized protein</fullName>
    </submittedName>
</protein>
<accession>A0A8T0S9M6</accession>
<name>A0A8T0S9M6_PANVG</name>
<gene>
    <name evidence="3" type="ORF">PVAP13_5KG114900</name>
</gene>
<organism evidence="3 4">
    <name type="scientific">Panicum virgatum</name>
    <name type="common">Blackwell switchgrass</name>
    <dbReference type="NCBI Taxonomy" id="38727"/>
    <lineage>
        <taxon>Eukaryota</taxon>
        <taxon>Viridiplantae</taxon>
        <taxon>Streptophyta</taxon>
        <taxon>Embryophyta</taxon>
        <taxon>Tracheophyta</taxon>
        <taxon>Spermatophyta</taxon>
        <taxon>Magnoliopsida</taxon>
        <taxon>Liliopsida</taxon>
        <taxon>Poales</taxon>
        <taxon>Poaceae</taxon>
        <taxon>PACMAD clade</taxon>
        <taxon>Panicoideae</taxon>
        <taxon>Panicodae</taxon>
        <taxon>Paniceae</taxon>
        <taxon>Panicinae</taxon>
        <taxon>Panicum</taxon>
        <taxon>Panicum sect. Hiantes</taxon>
    </lineage>
</organism>
<proteinExistence type="predicted"/>
<comment type="caution">
    <text evidence="3">The sequence shown here is derived from an EMBL/GenBank/DDBJ whole genome shotgun (WGS) entry which is preliminary data.</text>
</comment>
<feature type="region of interest" description="Disordered" evidence="1">
    <location>
        <begin position="1"/>
        <end position="278"/>
    </location>
</feature>
<keyword evidence="4" id="KW-1185">Reference proteome</keyword>
<dbReference type="AlphaFoldDB" id="A0A8T0S9M6"/>
<reference evidence="3" key="1">
    <citation type="submission" date="2020-05" db="EMBL/GenBank/DDBJ databases">
        <title>WGS assembly of Panicum virgatum.</title>
        <authorList>
            <person name="Lovell J.T."/>
            <person name="Jenkins J."/>
            <person name="Shu S."/>
            <person name="Juenger T.E."/>
            <person name="Schmutz J."/>
        </authorList>
    </citation>
    <scope>NUCLEOTIDE SEQUENCE</scope>
    <source>
        <strain evidence="3">AP13</strain>
    </source>
</reference>
<sequence>MERYERAVAGQREGEEEQGGEVPVPGAVAGAAEGGMAREAASSDQEDISGMGNAGGHGAAESESDYEEEENKDALTEESVVVAPAGNAGRGVDSRSAQNEDHEMPEENPAATHFGLRGFRPARRAIMRAMPPSSYRHMPLRSRKRPNPTRLADMGGAGSGGANAHDPGTYSEAAGGPPPSAALGSAPATLRFAGPSATIHASHGARNEALGLTARRSEMDASVAKPSSGDRKSGTNAKDAAAAAAPSSCRLPSRSRKQRRPEHFTSDSEEAAAAARAKAHRSNAALDRFLTSQVGGPGEPDGRARILAIVAILGASLALSAVSCLLFYIAGQQTDPPAGPSDSHKKK</sequence>
<feature type="compositionally biased region" description="Low complexity" evidence="1">
    <location>
        <begin position="171"/>
        <end position="188"/>
    </location>
</feature>
<evidence type="ECO:0000256" key="2">
    <source>
        <dbReference type="SAM" id="Phobius"/>
    </source>
</evidence>
<evidence type="ECO:0000313" key="4">
    <source>
        <dbReference type="Proteomes" id="UP000823388"/>
    </source>
</evidence>